<dbReference type="OrthoDB" id="2786695at2"/>
<evidence type="ECO:0000313" key="3">
    <source>
        <dbReference type="Proteomes" id="UP000035352"/>
    </source>
</evidence>
<dbReference type="EMBL" id="CP011371">
    <property type="protein sequence ID" value="AKJ30639.1"/>
    <property type="molecule type" value="Genomic_DNA"/>
</dbReference>
<dbReference type="STRING" id="413882.AAW51_3948"/>
<gene>
    <name evidence="2" type="ORF">AAW51_3948</name>
</gene>
<dbReference type="Proteomes" id="UP000035352">
    <property type="component" value="Chromosome"/>
</dbReference>
<accession>A0A0G3BMH2</accession>
<organism evidence="2 3">
    <name type="scientific">Caldimonas brevitalea</name>
    <dbReference type="NCBI Taxonomy" id="413882"/>
    <lineage>
        <taxon>Bacteria</taxon>
        <taxon>Pseudomonadati</taxon>
        <taxon>Pseudomonadota</taxon>
        <taxon>Betaproteobacteria</taxon>
        <taxon>Burkholderiales</taxon>
        <taxon>Sphaerotilaceae</taxon>
        <taxon>Caldimonas</taxon>
    </lineage>
</organism>
<feature type="domain" description="ABC-three component systems C-terminal" evidence="1">
    <location>
        <begin position="261"/>
        <end position="387"/>
    </location>
</feature>
<dbReference type="InterPro" id="IPR046913">
    <property type="entry name" value="ABC-3C_CTD7"/>
</dbReference>
<dbReference type="KEGG" id="pbh:AAW51_3948"/>
<evidence type="ECO:0000313" key="2">
    <source>
        <dbReference type="EMBL" id="AKJ30639.1"/>
    </source>
</evidence>
<evidence type="ECO:0000259" key="1">
    <source>
        <dbReference type="Pfam" id="PF20283"/>
    </source>
</evidence>
<sequence>MATKKDKYSAGEQGLGYVYQIRFALAHLMKQDESQSLFIEADDDVQLVDVDGQSTLVSLKHKQEGETVGTLSVDFWKSVRIWLNRYARDGRLACEHSFCMATTARVGPSSMLKYFLSGAEPMSDDFPARLVAELDRSSTELSREIKAELDKLSTDERRDFLSRVVIFDSSPRIQSLDTEIAKQLKAVPRLYRADVQERLEGWWTRQAIGVIVRDREPISGAEVWDKVASINSEYADDNLPITFDDSFPAGGIDPSNDTRQFVEQLRAIGMPTDSLELAILDFHRAFSQRSHWARVNVLFNGEMAKFEQRLVDEWKRAKAYVKVTETDTEEKLQDAGQRLYEWAEAKSAHIQIRARVTEEYVRRGTFHILADRKPIPGVHWHPRFLERLKTTLQAN</sequence>
<dbReference type="AlphaFoldDB" id="A0A0G3BMH2"/>
<dbReference type="Pfam" id="PF20283">
    <property type="entry name" value="CTD7"/>
    <property type="match status" value="1"/>
</dbReference>
<reference evidence="2 3" key="1">
    <citation type="submission" date="2015-05" db="EMBL/GenBank/DDBJ databases">
        <authorList>
            <person name="Tang B."/>
            <person name="Yu Y."/>
        </authorList>
    </citation>
    <scope>NUCLEOTIDE SEQUENCE [LARGE SCALE GENOMIC DNA]</scope>
    <source>
        <strain evidence="2 3">DSM 7029</strain>
    </source>
</reference>
<name>A0A0G3BMH2_9BURK</name>
<keyword evidence="3" id="KW-1185">Reference proteome</keyword>
<protein>
    <recommendedName>
        <fullName evidence="1">ABC-three component systems C-terminal domain-containing protein</fullName>
    </recommendedName>
</protein>
<dbReference type="RefSeq" id="WP_047195964.1">
    <property type="nucleotide sequence ID" value="NZ_CP011371.1"/>
</dbReference>
<proteinExistence type="predicted"/>